<reference evidence="2 3" key="1">
    <citation type="submission" date="2017-05" db="EMBL/GenBank/DDBJ databases">
        <title>Draft genome sequence of Elsinoe australis.</title>
        <authorList>
            <person name="Cheng Q."/>
        </authorList>
    </citation>
    <scope>NUCLEOTIDE SEQUENCE [LARGE SCALE GENOMIC DNA]</scope>
    <source>
        <strain evidence="2 3">NL1</strain>
    </source>
</reference>
<gene>
    <name evidence="2" type="ORF">B9Z65_5942</name>
</gene>
<proteinExistence type="predicted"/>
<feature type="chain" id="PRO_5015145307" evidence="1">
    <location>
        <begin position="22"/>
        <end position="447"/>
    </location>
</feature>
<feature type="signal peptide" evidence="1">
    <location>
        <begin position="1"/>
        <end position="21"/>
    </location>
</feature>
<dbReference type="EMBL" id="NHZQ01000422">
    <property type="protein sequence ID" value="PSK36127.1"/>
    <property type="molecule type" value="Genomic_DNA"/>
</dbReference>
<name>A0A2P7YJJ5_9PEZI</name>
<dbReference type="OrthoDB" id="5319191at2759"/>
<protein>
    <submittedName>
        <fullName evidence="2">Uncharacterized protein</fullName>
    </submittedName>
</protein>
<dbReference type="Pfam" id="PF19527">
    <property type="entry name" value="DUF6055"/>
    <property type="match status" value="1"/>
</dbReference>
<comment type="caution">
    <text evidence="2">The sequence shown here is derived from an EMBL/GenBank/DDBJ whole genome shotgun (WGS) entry which is preliminary data.</text>
</comment>
<sequence>MHTFTPEILTVLLVGAATVSAATPPAKYKAAPVPTGSTYYGDHDFVALSKSKYFDSPHFRIYNTTKAQANGAIQHLEGAWDCFVKVLGWRGSGVSIYNDTKTGPWWKVNVFSTAPLPGVLGYMTSDYKTGLGYEVMLDEYLNRSSVVVHEFGHVLTYGYAHWWNQTNANGWAETIANYVGETYNTSPLCAASRAKTKDAGGWTLFQPRITMSLSYLTLIDATPTGNDYYAWPFLSYLTTNLDKFPGLGTNIMKKLFNTYKTNSNETPFHTLQRILGPKRTVQQLVTRYWARMAYADFNSTMMYTNFFYVRNMLDYNNLDTTGKGVYRVKAAKAPRYLGASIIPLNATVGKPVTVRVASKQLFSASVSIKRNTASLAVRYLDLQVVKAANVVRRVNFTLAEGEEAMLTVVNTPKELLMYNARETGTGEVAEGLDYNVTLRGAVAGFAS</sequence>
<accession>A0A2P7YJJ5</accession>
<evidence type="ECO:0000256" key="1">
    <source>
        <dbReference type="SAM" id="SignalP"/>
    </source>
</evidence>
<keyword evidence="1" id="KW-0732">Signal</keyword>
<evidence type="ECO:0000313" key="3">
    <source>
        <dbReference type="Proteomes" id="UP000243723"/>
    </source>
</evidence>
<dbReference type="SUPFAM" id="SSF55486">
    <property type="entry name" value="Metalloproteases ('zincins'), catalytic domain"/>
    <property type="match status" value="1"/>
</dbReference>
<evidence type="ECO:0000313" key="2">
    <source>
        <dbReference type="EMBL" id="PSK36127.1"/>
    </source>
</evidence>
<keyword evidence="3" id="KW-1185">Reference proteome</keyword>
<dbReference type="Proteomes" id="UP000243723">
    <property type="component" value="Unassembled WGS sequence"/>
</dbReference>
<organism evidence="2 3">
    <name type="scientific">Elsinoe australis</name>
    <dbReference type="NCBI Taxonomy" id="40998"/>
    <lineage>
        <taxon>Eukaryota</taxon>
        <taxon>Fungi</taxon>
        <taxon>Dikarya</taxon>
        <taxon>Ascomycota</taxon>
        <taxon>Pezizomycotina</taxon>
        <taxon>Dothideomycetes</taxon>
        <taxon>Dothideomycetidae</taxon>
        <taxon>Myriangiales</taxon>
        <taxon>Elsinoaceae</taxon>
        <taxon>Elsinoe</taxon>
    </lineage>
</organism>
<dbReference type="InterPro" id="IPR045690">
    <property type="entry name" value="DUF6055"/>
</dbReference>
<dbReference type="AlphaFoldDB" id="A0A2P7YJJ5"/>